<organism evidence="1">
    <name type="scientific">virus sp. ctvdG25</name>
    <dbReference type="NCBI Taxonomy" id="2825827"/>
    <lineage>
        <taxon>Viruses</taxon>
    </lineage>
</organism>
<proteinExistence type="predicted"/>
<dbReference type="Pfam" id="PF24829">
    <property type="entry name" value="Phage_connect_2"/>
    <property type="match status" value="1"/>
</dbReference>
<dbReference type="InterPro" id="IPR056951">
    <property type="entry name" value="Phage_connect_2"/>
</dbReference>
<name>A0A8S5RMF6_9VIRU</name>
<dbReference type="EMBL" id="BK059119">
    <property type="protein sequence ID" value="DAE32253.1"/>
    <property type="molecule type" value="Genomic_DNA"/>
</dbReference>
<accession>A0A8S5RMF6</accession>
<protein>
    <submittedName>
        <fullName evidence="1">Head to tail adaptor</fullName>
    </submittedName>
</protein>
<reference evidence="1" key="1">
    <citation type="journal article" date="2021" name="Proc. Natl. Acad. Sci. U.S.A.">
        <title>A Catalog of Tens of Thousands of Viruses from Human Metagenomes Reveals Hidden Associations with Chronic Diseases.</title>
        <authorList>
            <person name="Tisza M.J."/>
            <person name="Buck C.B."/>
        </authorList>
    </citation>
    <scope>NUCLEOTIDE SEQUENCE</scope>
    <source>
        <strain evidence="1">CtvdG25</strain>
    </source>
</reference>
<sequence>MMLDKVKLALRKTAAVFDDEIEDYITSGIADLRLVGINVPENAGSSSETLGDPLLDRAIILYAKSEDNFGGEGERHRKAYDYLKCALSLSDEYTEGGGG</sequence>
<evidence type="ECO:0000313" key="1">
    <source>
        <dbReference type="EMBL" id="DAE32253.1"/>
    </source>
</evidence>